<evidence type="ECO:0000313" key="2">
    <source>
        <dbReference type="EMBL" id="CAF0732256.1"/>
    </source>
</evidence>
<dbReference type="Proteomes" id="UP000663860">
    <property type="component" value="Unassembled WGS sequence"/>
</dbReference>
<dbReference type="Proteomes" id="UP000663868">
    <property type="component" value="Unassembled WGS sequence"/>
</dbReference>
<feature type="transmembrane region" description="Helical" evidence="1">
    <location>
        <begin position="439"/>
        <end position="462"/>
    </location>
</feature>
<dbReference type="SUPFAM" id="SSF52047">
    <property type="entry name" value="RNI-like"/>
    <property type="match status" value="1"/>
</dbReference>
<dbReference type="InterPro" id="IPR032675">
    <property type="entry name" value="LRR_dom_sf"/>
</dbReference>
<keyword evidence="1" id="KW-0812">Transmembrane</keyword>
<dbReference type="Pfam" id="PF13306">
    <property type="entry name" value="LRR_5"/>
    <property type="match status" value="1"/>
</dbReference>
<dbReference type="EMBL" id="CAJNOE010000015">
    <property type="protein sequence ID" value="CAF0732256.1"/>
    <property type="molecule type" value="Genomic_DNA"/>
</dbReference>
<proteinExistence type="predicted"/>
<name>A0A813NB32_9BILA</name>
<keyword evidence="1" id="KW-0472">Membrane</keyword>
<dbReference type="InterPro" id="IPR026906">
    <property type="entry name" value="LRR_5"/>
</dbReference>
<protein>
    <submittedName>
        <fullName evidence="2">Uncharacterized protein</fullName>
    </submittedName>
</protein>
<comment type="caution">
    <text evidence="2">The sequence shown here is derived from an EMBL/GenBank/DDBJ whole genome shotgun (WGS) entry which is preliminary data.</text>
</comment>
<evidence type="ECO:0000313" key="3">
    <source>
        <dbReference type="EMBL" id="CAF3591324.1"/>
    </source>
</evidence>
<gene>
    <name evidence="2" type="ORF">IZO911_LOCUS2948</name>
    <name evidence="3" type="ORF">KXQ929_LOCUS4639</name>
</gene>
<evidence type="ECO:0000256" key="1">
    <source>
        <dbReference type="SAM" id="Phobius"/>
    </source>
</evidence>
<keyword evidence="1" id="KW-1133">Transmembrane helix</keyword>
<accession>A0A813NB32</accession>
<organism evidence="2 4">
    <name type="scientific">Adineta steineri</name>
    <dbReference type="NCBI Taxonomy" id="433720"/>
    <lineage>
        <taxon>Eukaryota</taxon>
        <taxon>Metazoa</taxon>
        <taxon>Spiralia</taxon>
        <taxon>Gnathifera</taxon>
        <taxon>Rotifera</taxon>
        <taxon>Eurotatoria</taxon>
        <taxon>Bdelloidea</taxon>
        <taxon>Adinetida</taxon>
        <taxon>Adinetidae</taxon>
        <taxon>Adineta</taxon>
    </lineage>
</organism>
<reference evidence="2" key="1">
    <citation type="submission" date="2021-02" db="EMBL/GenBank/DDBJ databases">
        <authorList>
            <person name="Nowell W R."/>
        </authorList>
    </citation>
    <scope>NUCLEOTIDE SEQUENCE</scope>
</reference>
<dbReference type="Gene3D" id="3.80.10.10">
    <property type="entry name" value="Ribonuclease Inhibitor"/>
    <property type="match status" value="1"/>
</dbReference>
<evidence type="ECO:0000313" key="4">
    <source>
        <dbReference type="Proteomes" id="UP000663860"/>
    </source>
</evidence>
<sequence>MCKCTNFPLFAIYDTNYLTKPRSLSNQDLFCTYSSEYLNETKLTTFDQFKYIYYRFRTLTFANYPFIPTKAFRYIQFESQSVKQTHKTNNRNVIAFVNIEQTHSSIFEELNLSDSQEQLIISFYNSPSLVYGNGTLSKLNCYELKLSNTNSKITIDFFYNTIFIYHLIIDNPSFTGFLPSSSIFTFQVYKISIKDISVRYLQGKHFPIIFNSVKELILENYYVHGGFKSFNNRELSQCFPNLKYLKIFSRSIQHITKRMFEHLNQLEYLILNGITTIENEAFFNLYHLKELNLGKDIYRLDPYAFLHMTTNLLILNESINFQLDDNKHFCVFAQFSPLTNLKTFIKFPKDLNTCSCIIRYLYRHIDKSLMSLTPYCYSNSSLYVLAQEERLCYFEQRLLQCHVLPDEGITIYGKHYNVSYFYQQQTSKHRNQLTIFYHYRIYIIIILIFILIISISFTLFCIRQQKQRNNSTYRHLNRLLKRPRLRENDNVTMDIIYHHTNDHPDVISSTIPISTKV</sequence>
<dbReference type="AlphaFoldDB" id="A0A813NB32"/>
<dbReference type="EMBL" id="CAJOBB010000162">
    <property type="protein sequence ID" value="CAF3591324.1"/>
    <property type="molecule type" value="Genomic_DNA"/>
</dbReference>